<feature type="transmembrane region" description="Helical" evidence="6">
    <location>
        <begin position="251"/>
        <end position="275"/>
    </location>
</feature>
<comment type="subcellular location">
    <subcellularLocation>
        <location evidence="1">Membrane</location>
        <topology evidence="1">Multi-pass membrane protein</topology>
    </subcellularLocation>
</comment>
<keyword evidence="2 6" id="KW-0812">Transmembrane</keyword>
<evidence type="ECO:0000313" key="8">
    <source>
        <dbReference type="EMBL" id="KAJ3220425.1"/>
    </source>
</evidence>
<dbReference type="GO" id="GO:0005227">
    <property type="term" value="F:calcium-activated cation channel activity"/>
    <property type="evidence" value="ECO:0007669"/>
    <property type="project" value="InterPro"/>
</dbReference>
<dbReference type="EMBL" id="JADGJW010000305">
    <property type="protein sequence ID" value="KAJ3220425.1"/>
    <property type="molecule type" value="Genomic_DNA"/>
</dbReference>
<keyword evidence="3 6" id="KW-1133">Transmembrane helix</keyword>
<keyword evidence="4 6" id="KW-0472">Membrane</keyword>
<evidence type="ECO:0000259" key="7">
    <source>
        <dbReference type="Pfam" id="PF00520"/>
    </source>
</evidence>
<evidence type="ECO:0000256" key="1">
    <source>
        <dbReference type="ARBA" id="ARBA00004141"/>
    </source>
</evidence>
<dbReference type="Gene3D" id="1.10.287.70">
    <property type="match status" value="1"/>
</dbReference>
<comment type="caution">
    <text evidence="8">The sequence shown here is derived from an EMBL/GenBank/DDBJ whole genome shotgun (WGS) entry which is preliminary data.</text>
</comment>
<evidence type="ECO:0000256" key="2">
    <source>
        <dbReference type="ARBA" id="ARBA00022692"/>
    </source>
</evidence>
<protein>
    <submittedName>
        <fullName evidence="8">Cation channel sperm-associated protein 2</fullName>
    </submittedName>
</protein>
<evidence type="ECO:0000256" key="4">
    <source>
        <dbReference type="ARBA" id="ARBA00023136"/>
    </source>
</evidence>
<dbReference type="InterPro" id="IPR028747">
    <property type="entry name" value="CatSper2"/>
</dbReference>
<feature type="transmembrane region" description="Helical" evidence="6">
    <location>
        <begin position="186"/>
        <end position="207"/>
    </location>
</feature>
<dbReference type="SUPFAM" id="SSF81324">
    <property type="entry name" value="Voltage-gated potassium channels"/>
    <property type="match status" value="1"/>
</dbReference>
<proteinExistence type="predicted"/>
<feature type="coiled-coil region" evidence="5">
    <location>
        <begin position="387"/>
        <end position="414"/>
    </location>
</feature>
<dbReference type="PANTHER" id="PTHR46923:SF1">
    <property type="entry name" value="CATION CHANNEL SPERM-ASSOCIATED PROTEIN 2"/>
    <property type="match status" value="1"/>
</dbReference>
<dbReference type="Pfam" id="PF00520">
    <property type="entry name" value="Ion_trans"/>
    <property type="match status" value="1"/>
</dbReference>
<evidence type="ECO:0000256" key="5">
    <source>
        <dbReference type="SAM" id="Coils"/>
    </source>
</evidence>
<dbReference type="GO" id="GO:0009566">
    <property type="term" value="P:fertilization"/>
    <property type="evidence" value="ECO:0007669"/>
    <property type="project" value="TreeGrafter"/>
</dbReference>
<reference evidence="8" key="1">
    <citation type="submission" date="2020-05" db="EMBL/GenBank/DDBJ databases">
        <title>Phylogenomic resolution of chytrid fungi.</title>
        <authorList>
            <person name="Stajich J.E."/>
            <person name="Amses K."/>
            <person name="Simmons R."/>
            <person name="Seto K."/>
            <person name="Myers J."/>
            <person name="Bonds A."/>
            <person name="Quandt C.A."/>
            <person name="Barry K."/>
            <person name="Liu P."/>
            <person name="Grigoriev I."/>
            <person name="Longcore J.E."/>
            <person name="James T.Y."/>
        </authorList>
    </citation>
    <scope>NUCLEOTIDE SEQUENCE</scope>
    <source>
        <strain evidence="8">JEL0476</strain>
    </source>
</reference>
<feature type="transmembrane region" description="Helical" evidence="6">
    <location>
        <begin position="103"/>
        <end position="126"/>
    </location>
</feature>
<evidence type="ECO:0000313" key="9">
    <source>
        <dbReference type="Proteomes" id="UP001211065"/>
    </source>
</evidence>
<organism evidence="8 9">
    <name type="scientific">Clydaea vesicula</name>
    <dbReference type="NCBI Taxonomy" id="447962"/>
    <lineage>
        <taxon>Eukaryota</taxon>
        <taxon>Fungi</taxon>
        <taxon>Fungi incertae sedis</taxon>
        <taxon>Chytridiomycota</taxon>
        <taxon>Chytridiomycota incertae sedis</taxon>
        <taxon>Chytridiomycetes</taxon>
        <taxon>Lobulomycetales</taxon>
        <taxon>Lobulomycetaceae</taxon>
        <taxon>Clydaea</taxon>
    </lineage>
</organism>
<sequence>MDTYNQKKKNINDAFHDLSTRSEVFRTKLIDEFQLLDNISQYGLSVKSPLYTSNDFTDQSIRQQLLSENPNHLIKFKVFKRSKHMEQDTLTDRRLTRTKNRKYLPIGAWAGSVVQSDLLITIITLLPEVLELFVESHQKGNTFTTVIHDLRALRILRTLKIVASFGNLKLIVLCILEAFKRKNMSYIMSLVFMVAFIYALVGINIYYEYSISKDSSLSYQFYFQNTGSILMCLFQLLTLDKWDNVTNPVLSYIYIISWVFLGSFIFRNIFIGVMVNNFDKMSEEINEKRIEYLKNKKFNDMKKKLNKQLEAAKSNFKNSMNNLNEEEVKLNKTVNEEENVDKLILTIQQLMIENQGNSEEWEEIVKETMTALLAGKQSDVMWPRDTLFKYLQTMETLQENMKEYQELQNLLNWAILELHDT</sequence>
<feature type="transmembrane region" description="Helical" evidence="6">
    <location>
        <begin position="219"/>
        <end position="239"/>
    </location>
</feature>
<dbReference type="AlphaFoldDB" id="A0AAD5U3R7"/>
<keyword evidence="5" id="KW-0175">Coiled coil</keyword>
<dbReference type="GO" id="GO:0036128">
    <property type="term" value="C:CatSper complex"/>
    <property type="evidence" value="ECO:0007669"/>
    <property type="project" value="InterPro"/>
</dbReference>
<feature type="coiled-coil region" evidence="5">
    <location>
        <begin position="295"/>
        <end position="340"/>
    </location>
</feature>
<dbReference type="PANTHER" id="PTHR46923">
    <property type="entry name" value="CATION CHANNEL SPERM-ASSOCIATED PROTEIN 2"/>
    <property type="match status" value="1"/>
</dbReference>
<evidence type="ECO:0000256" key="6">
    <source>
        <dbReference type="SAM" id="Phobius"/>
    </source>
</evidence>
<accession>A0AAD5U3R7</accession>
<feature type="domain" description="Ion transport" evidence="7">
    <location>
        <begin position="119"/>
        <end position="283"/>
    </location>
</feature>
<evidence type="ECO:0000256" key="3">
    <source>
        <dbReference type="ARBA" id="ARBA00022989"/>
    </source>
</evidence>
<name>A0AAD5U3R7_9FUNG</name>
<gene>
    <name evidence="8" type="primary">CATSPER2</name>
    <name evidence="8" type="ORF">HK099_004374</name>
</gene>
<dbReference type="Proteomes" id="UP001211065">
    <property type="component" value="Unassembled WGS sequence"/>
</dbReference>
<dbReference type="InterPro" id="IPR005821">
    <property type="entry name" value="Ion_trans_dom"/>
</dbReference>
<keyword evidence="9" id="KW-1185">Reference proteome</keyword>
<dbReference type="GO" id="GO:0030317">
    <property type="term" value="P:flagellated sperm motility"/>
    <property type="evidence" value="ECO:0007669"/>
    <property type="project" value="InterPro"/>
</dbReference>